<proteinExistence type="predicted"/>
<name>A0ABR1NHI0_9PEZI</name>
<gene>
    <name evidence="1" type="ORF">JOL62DRAFT_229900</name>
</gene>
<protein>
    <submittedName>
        <fullName evidence="1">Uncharacterized protein</fullName>
    </submittedName>
</protein>
<sequence length="248" mass="28199">MVIKNKGKLTLKRWPYQRPNTDTFPILVETFSVSFYPVLLGSLCDEVGSCSFSMPLCLKPSILLASSLFSRLRLIPHQIQKRPIPVEKYQSLFVPAPGGLMELSSLLTQKHCGHAPKHYAKLMSNRRVVHETVRLIFSPAAGSTGTLDELDDIHDDLRLRYFNSERFEENLSGWSQDDVVVFQQCLWTSDDEPLRKEFDGSSCVFAMTRRRGIQADRRENRRLIFPKTLMAPLSTLYPPASQPPLSAT</sequence>
<evidence type="ECO:0000313" key="2">
    <source>
        <dbReference type="Proteomes" id="UP001367316"/>
    </source>
</evidence>
<reference evidence="1 2" key="1">
    <citation type="submission" date="2024-04" db="EMBL/GenBank/DDBJ databases">
        <title>Phyllosticta paracitricarpa is synonymous to the EU quarantine fungus P. citricarpa based on phylogenomic analyses.</title>
        <authorList>
            <consortium name="Lawrence Berkeley National Laboratory"/>
            <person name="Van ingen-buijs V.A."/>
            <person name="Van westerhoven A.C."/>
            <person name="Haridas S."/>
            <person name="Skiadas P."/>
            <person name="Martin F."/>
            <person name="Groenewald J.Z."/>
            <person name="Crous P.W."/>
            <person name="Seidl M.F."/>
        </authorList>
    </citation>
    <scope>NUCLEOTIDE SEQUENCE [LARGE SCALE GENOMIC DNA]</scope>
    <source>
        <strain evidence="1 2">CBS 141358</strain>
    </source>
</reference>
<organism evidence="1 2">
    <name type="scientific">Phyllosticta paracitricarpa</name>
    <dbReference type="NCBI Taxonomy" id="2016321"/>
    <lineage>
        <taxon>Eukaryota</taxon>
        <taxon>Fungi</taxon>
        <taxon>Dikarya</taxon>
        <taxon>Ascomycota</taxon>
        <taxon>Pezizomycotina</taxon>
        <taxon>Dothideomycetes</taxon>
        <taxon>Dothideomycetes incertae sedis</taxon>
        <taxon>Botryosphaeriales</taxon>
        <taxon>Phyllostictaceae</taxon>
        <taxon>Phyllosticta</taxon>
    </lineage>
</organism>
<dbReference type="Proteomes" id="UP001367316">
    <property type="component" value="Unassembled WGS sequence"/>
</dbReference>
<evidence type="ECO:0000313" key="1">
    <source>
        <dbReference type="EMBL" id="KAK7614644.1"/>
    </source>
</evidence>
<dbReference type="EMBL" id="JBBPBF010000003">
    <property type="protein sequence ID" value="KAK7614644.1"/>
    <property type="molecule type" value="Genomic_DNA"/>
</dbReference>
<accession>A0ABR1NHI0</accession>
<keyword evidence="2" id="KW-1185">Reference proteome</keyword>
<comment type="caution">
    <text evidence="1">The sequence shown here is derived from an EMBL/GenBank/DDBJ whole genome shotgun (WGS) entry which is preliminary data.</text>
</comment>